<feature type="compositionally biased region" description="Low complexity" evidence="1">
    <location>
        <begin position="12"/>
        <end position="29"/>
    </location>
</feature>
<feature type="compositionally biased region" description="Basic and acidic residues" evidence="1">
    <location>
        <begin position="93"/>
        <end position="104"/>
    </location>
</feature>
<evidence type="ECO:0000313" key="3">
    <source>
        <dbReference type="Proteomes" id="UP000256964"/>
    </source>
</evidence>
<organism evidence="2 3">
    <name type="scientific">Lentinus brumalis</name>
    <dbReference type="NCBI Taxonomy" id="2498619"/>
    <lineage>
        <taxon>Eukaryota</taxon>
        <taxon>Fungi</taxon>
        <taxon>Dikarya</taxon>
        <taxon>Basidiomycota</taxon>
        <taxon>Agaricomycotina</taxon>
        <taxon>Agaricomycetes</taxon>
        <taxon>Polyporales</taxon>
        <taxon>Polyporaceae</taxon>
        <taxon>Lentinus</taxon>
    </lineage>
</organism>
<keyword evidence="3" id="KW-1185">Reference proteome</keyword>
<sequence>MVLDGDPRPRTTRSSFATATTQARSTAVSGSQSPGTHVHLHQLVLFAQQRAGNFPLPGLTYDHLALRLLVIGQLTLRAALKSIPYTSPTRRRASLDPRSSRAAEHPSTSPVAPRRSSGGPLFSRQSALAHCLPATTRRCSCNLVKAKSGLRFPSDERG</sequence>
<evidence type="ECO:0000256" key="1">
    <source>
        <dbReference type="SAM" id="MobiDB-lite"/>
    </source>
</evidence>
<feature type="region of interest" description="Disordered" evidence="1">
    <location>
        <begin position="1"/>
        <end position="34"/>
    </location>
</feature>
<protein>
    <submittedName>
        <fullName evidence="2">Uncharacterized protein</fullName>
    </submittedName>
</protein>
<gene>
    <name evidence="2" type="ORF">OH76DRAFT_646306</name>
</gene>
<dbReference type="AlphaFoldDB" id="A0A371D802"/>
<feature type="region of interest" description="Disordered" evidence="1">
    <location>
        <begin position="86"/>
        <end position="122"/>
    </location>
</feature>
<evidence type="ECO:0000313" key="2">
    <source>
        <dbReference type="EMBL" id="RDX48657.1"/>
    </source>
</evidence>
<proteinExistence type="predicted"/>
<accession>A0A371D802</accession>
<dbReference type="Proteomes" id="UP000256964">
    <property type="component" value="Unassembled WGS sequence"/>
</dbReference>
<reference evidence="2 3" key="1">
    <citation type="journal article" date="2018" name="Biotechnol. Biofuels">
        <title>Integrative visual omics of the white-rot fungus Polyporus brumalis exposes the biotechnological potential of its oxidative enzymes for delignifying raw plant biomass.</title>
        <authorList>
            <person name="Miyauchi S."/>
            <person name="Rancon A."/>
            <person name="Drula E."/>
            <person name="Hage H."/>
            <person name="Chaduli D."/>
            <person name="Favel A."/>
            <person name="Grisel S."/>
            <person name="Henrissat B."/>
            <person name="Herpoel-Gimbert I."/>
            <person name="Ruiz-Duenas F.J."/>
            <person name="Chevret D."/>
            <person name="Hainaut M."/>
            <person name="Lin J."/>
            <person name="Wang M."/>
            <person name="Pangilinan J."/>
            <person name="Lipzen A."/>
            <person name="Lesage-Meessen L."/>
            <person name="Navarro D."/>
            <person name="Riley R."/>
            <person name="Grigoriev I.V."/>
            <person name="Zhou S."/>
            <person name="Raouche S."/>
            <person name="Rosso M.N."/>
        </authorList>
    </citation>
    <scope>NUCLEOTIDE SEQUENCE [LARGE SCALE GENOMIC DNA]</scope>
    <source>
        <strain evidence="2 3">BRFM 1820</strain>
    </source>
</reference>
<dbReference type="EMBL" id="KZ857410">
    <property type="protein sequence ID" value="RDX48657.1"/>
    <property type="molecule type" value="Genomic_DNA"/>
</dbReference>
<name>A0A371D802_9APHY</name>